<dbReference type="GO" id="GO:0008270">
    <property type="term" value="F:zinc ion binding"/>
    <property type="evidence" value="ECO:0007669"/>
    <property type="project" value="UniProtKB-KW"/>
</dbReference>
<evidence type="ECO:0000313" key="4">
    <source>
        <dbReference type="Proteomes" id="UP000317835"/>
    </source>
</evidence>
<proteinExistence type="predicted"/>
<keyword evidence="1" id="KW-0863">Zinc-finger</keyword>
<geneLocation type="plasmid" evidence="4">
    <name>pelp_1</name>
</geneLocation>
<dbReference type="Proteomes" id="UP000317835">
    <property type="component" value="Plasmid pElP_1"/>
</dbReference>
<evidence type="ECO:0000259" key="2">
    <source>
        <dbReference type="PROSITE" id="PS50966"/>
    </source>
</evidence>
<dbReference type="AlphaFoldDB" id="A0A518HEK7"/>
<dbReference type="KEGG" id="tpla:ElP_72410"/>
<evidence type="ECO:0000313" key="3">
    <source>
        <dbReference type="EMBL" id="QDV39277.1"/>
    </source>
</evidence>
<accession>A0A518HEK7</accession>
<feature type="domain" description="SWIM-type" evidence="2">
    <location>
        <begin position="51"/>
        <end position="89"/>
    </location>
</feature>
<sequence>MGTMTCHRKDPPLSTQLNLHIERTRYNVEPIASSVGIRSWRLGNTDNGQTYDVTATHGGTTCTCPDHRYRHEGNGTTCKHVRALRDSGLLDVLRRSSASRPHDHGISPTLGRNVPVARPRSRWGVVRGRLGWYVVREGREGREGSFSRVGGPYKTRSEARIVKQSLVACERSASC</sequence>
<keyword evidence="3" id="KW-0614">Plasmid</keyword>
<dbReference type="EMBL" id="CP036427">
    <property type="protein sequence ID" value="QDV39277.1"/>
    <property type="molecule type" value="Genomic_DNA"/>
</dbReference>
<name>A0A518HEK7_9BACT</name>
<reference evidence="3 4" key="1">
    <citation type="submission" date="2019-02" db="EMBL/GenBank/DDBJ databases">
        <title>Deep-cultivation of Planctomycetes and their phenomic and genomic characterization uncovers novel biology.</title>
        <authorList>
            <person name="Wiegand S."/>
            <person name="Jogler M."/>
            <person name="Boedeker C."/>
            <person name="Pinto D."/>
            <person name="Vollmers J."/>
            <person name="Rivas-Marin E."/>
            <person name="Kohn T."/>
            <person name="Peeters S.H."/>
            <person name="Heuer A."/>
            <person name="Rast P."/>
            <person name="Oberbeckmann S."/>
            <person name="Bunk B."/>
            <person name="Jeske O."/>
            <person name="Meyerdierks A."/>
            <person name="Storesund J.E."/>
            <person name="Kallscheuer N."/>
            <person name="Luecker S."/>
            <person name="Lage O.M."/>
            <person name="Pohl T."/>
            <person name="Merkel B.J."/>
            <person name="Hornburger P."/>
            <person name="Mueller R.-W."/>
            <person name="Bruemmer F."/>
            <person name="Labrenz M."/>
            <person name="Spormann A.M."/>
            <person name="Op den Camp H."/>
            <person name="Overmann J."/>
            <person name="Amann R."/>
            <person name="Jetten M.S.M."/>
            <person name="Mascher T."/>
            <person name="Medema M.H."/>
            <person name="Devos D.P."/>
            <person name="Kaster A.-K."/>
            <person name="Ovreas L."/>
            <person name="Rohde M."/>
            <person name="Galperin M.Y."/>
            <person name="Jogler C."/>
        </authorList>
    </citation>
    <scope>NUCLEOTIDE SEQUENCE [LARGE SCALE GENOMIC DNA]</scope>
    <source>
        <strain evidence="3 4">ElP</strain>
        <plasmid evidence="4">pelp_1</plasmid>
    </source>
</reference>
<gene>
    <name evidence="3" type="ORF">ElP_72410</name>
</gene>
<protein>
    <recommendedName>
        <fullName evidence="2">SWIM-type domain-containing protein</fullName>
    </recommendedName>
</protein>
<keyword evidence="1" id="KW-0479">Metal-binding</keyword>
<keyword evidence="1" id="KW-0862">Zinc</keyword>
<dbReference type="PROSITE" id="PS50966">
    <property type="entry name" value="ZF_SWIM"/>
    <property type="match status" value="1"/>
</dbReference>
<dbReference type="InterPro" id="IPR007527">
    <property type="entry name" value="Znf_SWIM"/>
</dbReference>
<evidence type="ECO:0000256" key="1">
    <source>
        <dbReference type="PROSITE-ProRule" id="PRU00325"/>
    </source>
</evidence>
<organism evidence="3 4">
    <name type="scientific">Tautonia plasticadhaerens</name>
    <dbReference type="NCBI Taxonomy" id="2527974"/>
    <lineage>
        <taxon>Bacteria</taxon>
        <taxon>Pseudomonadati</taxon>
        <taxon>Planctomycetota</taxon>
        <taxon>Planctomycetia</taxon>
        <taxon>Isosphaerales</taxon>
        <taxon>Isosphaeraceae</taxon>
        <taxon>Tautonia</taxon>
    </lineage>
</organism>
<keyword evidence="4" id="KW-1185">Reference proteome</keyword>